<keyword evidence="2" id="KW-0547">Nucleotide-binding</keyword>
<dbReference type="GO" id="GO:0016787">
    <property type="term" value="F:hydrolase activity"/>
    <property type="evidence" value="ECO:0007669"/>
    <property type="project" value="UniProtKB-KW"/>
</dbReference>
<dbReference type="InterPro" id="IPR050474">
    <property type="entry name" value="Hel308_SKI2-like"/>
</dbReference>
<organism evidence="13 14">
    <name type="scientific">Cryptolaemus montrouzieri</name>
    <dbReference type="NCBI Taxonomy" id="559131"/>
    <lineage>
        <taxon>Eukaryota</taxon>
        <taxon>Metazoa</taxon>
        <taxon>Ecdysozoa</taxon>
        <taxon>Arthropoda</taxon>
        <taxon>Hexapoda</taxon>
        <taxon>Insecta</taxon>
        <taxon>Pterygota</taxon>
        <taxon>Neoptera</taxon>
        <taxon>Endopterygota</taxon>
        <taxon>Coleoptera</taxon>
        <taxon>Polyphaga</taxon>
        <taxon>Cucujiformia</taxon>
        <taxon>Coccinelloidea</taxon>
        <taxon>Coccinellidae</taxon>
        <taxon>Scymninae</taxon>
        <taxon>Scymnini</taxon>
        <taxon>Cryptolaemus</taxon>
    </lineage>
</organism>
<dbReference type="CDD" id="cd18026">
    <property type="entry name" value="DEXHc_POLQ-like"/>
    <property type="match status" value="1"/>
</dbReference>
<accession>A0ABD2NHP7</accession>
<evidence type="ECO:0008006" key="15">
    <source>
        <dbReference type="Google" id="ProtNLM"/>
    </source>
</evidence>
<evidence type="ECO:0000313" key="14">
    <source>
        <dbReference type="Proteomes" id="UP001516400"/>
    </source>
</evidence>
<dbReference type="PANTHER" id="PTHR47961:SF12">
    <property type="entry name" value="HELICASE POLQ-LIKE"/>
    <property type="match status" value="1"/>
</dbReference>
<dbReference type="Gene3D" id="3.40.50.300">
    <property type="entry name" value="P-loop containing nucleotide triphosphate hydrolases"/>
    <property type="match status" value="2"/>
</dbReference>
<dbReference type="GO" id="GO:0006302">
    <property type="term" value="P:double-strand break repair"/>
    <property type="evidence" value="ECO:0007669"/>
    <property type="project" value="UniProtKB-ARBA"/>
</dbReference>
<dbReference type="InterPro" id="IPR048960">
    <property type="entry name" value="POLQ-like_helical"/>
</dbReference>
<evidence type="ECO:0000256" key="10">
    <source>
        <dbReference type="SAM" id="MobiDB-lite"/>
    </source>
</evidence>
<keyword evidence="6" id="KW-0067">ATP-binding</keyword>
<dbReference type="Gene3D" id="1.10.150.20">
    <property type="entry name" value="5' to 3' exonuclease, C-terminal subdomain"/>
    <property type="match status" value="1"/>
</dbReference>
<evidence type="ECO:0000256" key="7">
    <source>
        <dbReference type="ARBA" id="ARBA00023204"/>
    </source>
</evidence>
<gene>
    <name evidence="13" type="ORF">HHI36_013603</name>
</gene>
<feature type="domain" description="Helicase ATP-binding" evidence="11">
    <location>
        <begin position="283"/>
        <end position="455"/>
    </location>
</feature>
<dbReference type="GO" id="GO:0005524">
    <property type="term" value="F:ATP binding"/>
    <property type="evidence" value="ECO:0007669"/>
    <property type="project" value="UniProtKB-KW"/>
</dbReference>
<dbReference type="PROSITE" id="PS51192">
    <property type="entry name" value="HELICASE_ATP_BIND_1"/>
    <property type="match status" value="1"/>
</dbReference>
<evidence type="ECO:0000256" key="1">
    <source>
        <dbReference type="ARBA" id="ARBA00004123"/>
    </source>
</evidence>
<dbReference type="GO" id="GO:0043138">
    <property type="term" value="F:3'-5' DNA helicase activity"/>
    <property type="evidence" value="ECO:0007669"/>
    <property type="project" value="UniProtKB-EC"/>
</dbReference>
<comment type="subcellular location">
    <subcellularLocation>
        <location evidence="1">Nucleus</location>
    </subcellularLocation>
</comment>
<dbReference type="SUPFAM" id="SSF52540">
    <property type="entry name" value="P-loop containing nucleoside triphosphate hydrolases"/>
    <property type="match status" value="1"/>
</dbReference>
<dbReference type="AlphaFoldDB" id="A0ABD2NHP7"/>
<evidence type="ECO:0000256" key="3">
    <source>
        <dbReference type="ARBA" id="ARBA00022763"/>
    </source>
</evidence>
<dbReference type="CDD" id="cd18795">
    <property type="entry name" value="SF2_C_Ski2"/>
    <property type="match status" value="1"/>
</dbReference>
<feature type="compositionally biased region" description="Polar residues" evidence="10">
    <location>
        <begin position="197"/>
        <end position="207"/>
    </location>
</feature>
<keyword evidence="14" id="KW-1185">Reference proteome</keyword>
<evidence type="ECO:0000256" key="2">
    <source>
        <dbReference type="ARBA" id="ARBA00022741"/>
    </source>
</evidence>
<dbReference type="SMART" id="SM00487">
    <property type="entry name" value="DEXDc"/>
    <property type="match status" value="1"/>
</dbReference>
<keyword evidence="5" id="KW-0347">Helicase</keyword>
<dbReference type="InterPro" id="IPR046931">
    <property type="entry name" value="HTH_61"/>
</dbReference>
<dbReference type="InterPro" id="IPR014001">
    <property type="entry name" value="Helicase_ATP-bd"/>
</dbReference>
<protein>
    <recommendedName>
        <fullName evidence="15">Helicase POLQ-like</fullName>
    </recommendedName>
</protein>
<dbReference type="FunFam" id="1.10.150.20:FF:000058">
    <property type="entry name" value="Helicase, POLQ like"/>
    <property type="match status" value="1"/>
</dbReference>
<evidence type="ECO:0000256" key="6">
    <source>
        <dbReference type="ARBA" id="ARBA00022840"/>
    </source>
</evidence>
<dbReference type="InterPro" id="IPR011545">
    <property type="entry name" value="DEAD/DEAH_box_helicase_dom"/>
</dbReference>
<dbReference type="SUPFAM" id="SSF158702">
    <property type="entry name" value="Sec63 N-terminal domain-like"/>
    <property type="match status" value="1"/>
</dbReference>
<evidence type="ECO:0000259" key="12">
    <source>
        <dbReference type="PROSITE" id="PS51194"/>
    </source>
</evidence>
<dbReference type="InterPro" id="IPR027417">
    <property type="entry name" value="P-loop_NTPase"/>
</dbReference>
<name>A0ABD2NHP7_9CUCU</name>
<dbReference type="Pfam" id="PF00271">
    <property type="entry name" value="Helicase_C"/>
    <property type="match status" value="1"/>
</dbReference>
<evidence type="ECO:0000256" key="9">
    <source>
        <dbReference type="ARBA" id="ARBA00048988"/>
    </source>
</evidence>
<feature type="domain" description="Helicase C-terminal" evidence="12">
    <location>
        <begin position="505"/>
        <end position="692"/>
    </location>
</feature>
<dbReference type="EMBL" id="JABFTP020000103">
    <property type="protein sequence ID" value="KAL3278268.1"/>
    <property type="molecule type" value="Genomic_DNA"/>
</dbReference>
<evidence type="ECO:0000313" key="13">
    <source>
        <dbReference type="EMBL" id="KAL3278268.1"/>
    </source>
</evidence>
<dbReference type="Pfam" id="PF20470">
    <property type="entry name" value="HTH_61"/>
    <property type="match status" value="1"/>
</dbReference>
<comment type="catalytic activity">
    <reaction evidence="9">
        <text>ATP + H2O = ADP + phosphate + H(+)</text>
        <dbReference type="Rhea" id="RHEA:13065"/>
        <dbReference type="ChEBI" id="CHEBI:15377"/>
        <dbReference type="ChEBI" id="CHEBI:15378"/>
        <dbReference type="ChEBI" id="CHEBI:30616"/>
        <dbReference type="ChEBI" id="CHEBI:43474"/>
        <dbReference type="ChEBI" id="CHEBI:456216"/>
        <dbReference type="EC" id="5.6.2.4"/>
    </reaction>
</comment>
<sequence>MISPQDFVRTMAHTSKSIKLGNKNFKIEEHDQDFVRMSKKRKNCDKLVKTGCPSDSSKDASIVDDLLSINASQFDEIFSPKRKLPTTCEENNKIRVELGNTSKYFDSSKSVQVSKRQKRKTIEKLGHSVAIEPEIVLSNKLSDLSTEPQKSEFVDNCQEHQNKHKCNEELVLPTQFFDNTQLMHQIENTIDSVCNESLPETKQNNSIKEQRSKDESTQEVFKIPKSPSQVTSSQGKALNEINRTFSELINHTDIDVIFDEIETSICKMGIDDLYDWQDECLNLPAIHEKRNLIYALPTSGGKTLVAEILILRELLCYKKNAIFILPFVAIVQEKVWTLSPFAVDLEFLVEEYAGSKGVYPPRKRRRKNSVFIATIEKALGLVNSLIETDRLNEFGLIVVDELHLLGEAGRGPTLEALLTKLSLVGAKIQVIGMSATIGNLDDICAFLKAEPYTKNFRPVELTEYVKCGPEIAKIDLRADEDKMLSVARTVDYKYSPAIKTLDPDQLGGLVMEIIPKESCLIFCPSKKNCENVAKLLSKILFKTLKDYKTEEKKLLSQSLKVETGTLCDILKFSIPFGIAYHHSGLTAEERRIIEDGFRAGIISVICCTSTLAAGVNLPAKRVLLRSPYIGRDFINLSRYKQMVGRAGRAGLGQEGDSILICSEQDLQKVIALLKSPMDKALSTIHENGGKGLRHLILSCIALGIANTRTELQEVTKKTLWAVQNNNEEEMKKTTDKVIKELFTLGALQTNVENKEQNAGNVSLRLETTVSEESIDSQNSEKRKKRHVVIQKNTRLVVSKLGTAAIKGGLELSRAHILYEDLVQAQYSLVLLDSLHLLYLVTPYDLSEQIKPDMNVYFTVFQKLAEKELHTAKVLGISESVAVKMMSNQPIKNVPERVLNRFFLTLILYDLWNEMPIFDAAQKYRVDRGLVQTLMQSSASFSSNVVNFCQELEEFWPFAHLLKGMCLRLSHCCTRELMPLMELPAVKQSRAKQLYNAGYKTLHSVAKANVNDLIRDIEYLSRQVAVQLISAAKMLLLEKVENLREEAEDVLNGIENPNQNNQFNLSLLR</sequence>
<evidence type="ECO:0000256" key="4">
    <source>
        <dbReference type="ARBA" id="ARBA00022801"/>
    </source>
</evidence>
<comment type="caution">
    <text evidence="13">The sequence shown here is derived from an EMBL/GenBank/DDBJ whole genome shotgun (WGS) entry which is preliminary data.</text>
</comment>
<keyword evidence="3" id="KW-0227">DNA damage</keyword>
<dbReference type="GO" id="GO:0005634">
    <property type="term" value="C:nucleus"/>
    <property type="evidence" value="ECO:0007669"/>
    <property type="project" value="UniProtKB-SubCell"/>
</dbReference>
<keyword evidence="4" id="KW-0378">Hydrolase</keyword>
<proteinExistence type="predicted"/>
<dbReference type="PANTHER" id="PTHR47961">
    <property type="entry name" value="DNA POLYMERASE THETA, PUTATIVE (AFU_ORTHOLOGUE AFUA_1G05260)-RELATED"/>
    <property type="match status" value="1"/>
</dbReference>
<keyword evidence="7" id="KW-0234">DNA repair</keyword>
<dbReference type="Gene3D" id="1.10.3380.20">
    <property type="match status" value="1"/>
</dbReference>
<evidence type="ECO:0000259" key="11">
    <source>
        <dbReference type="PROSITE" id="PS51192"/>
    </source>
</evidence>
<dbReference type="InterPro" id="IPR001650">
    <property type="entry name" value="Helicase_C-like"/>
</dbReference>
<dbReference type="Pfam" id="PF00270">
    <property type="entry name" value="DEAD"/>
    <property type="match status" value="1"/>
</dbReference>
<dbReference type="FunFam" id="3.40.50.300:FF:000813">
    <property type="entry name" value="helicase POLQ-like isoform X1"/>
    <property type="match status" value="1"/>
</dbReference>
<dbReference type="PROSITE" id="PS51194">
    <property type="entry name" value="HELICASE_CTER"/>
    <property type="match status" value="1"/>
</dbReference>
<feature type="region of interest" description="Disordered" evidence="10">
    <location>
        <begin position="197"/>
        <end position="219"/>
    </location>
</feature>
<dbReference type="Proteomes" id="UP001516400">
    <property type="component" value="Unassembled WGS sequence"/>
</dbReference>
<evidence type="ECO:0000256" key="5">
    <source>
        <dbReference type="ARBA" id="ARBA00022806"/>
    </source>
</evidence>
<evidence type="ECO:0000256" key="8">
    <source>
        <dbReference type="ARBA" id="ARBA00023242"/>
    </source>
</evidence>
<dbReference type="SMART" id="SM00490">
    <property type="entry name" value="HELICc"/>
    <property type="match status" value="1"/>
</dbReference>
<keyword evidence="8" id="KW-0539">Nucleus</keyword>
<dbReference type="Pfam" id="PF21099">
    <property type="entry name" value="POLQ_helical"/>
    <property type="match status" value="1"/>
</dbReference>
<reference evidence="13 14" key="1">
    <citation type="journal article" date="2021" name="BMC Biol.">
        <title>Horizontally acquired antibacterial genes associated with adaptive radiation of ladybird beetles.</title>
        <authorList>
            <person name="Li H.S."/>
            <person name="Tang X.F."/>
            <person name="Huang Y.H."/>
            <person name="Xu Z.Y."/>
            <person name="Chen M.L."/>
            <person name="Du X.Y."/>
            <person name="Qiu B.Y."/>
            <person name="Chen P.T."/>
            <person name="Zhang W."/>
            <person name="Slipinski A."/>
            <person name="Escalona H.E."/>
            <person name="Waterhouse R.M."/>
            <person name="Zwick A."/>
            <person name="Pang H."/>
        </authorList>
    </citation>
    <scope>NUCLEOTIDE SEQUENCE [LARGE SCALE GENOMIC DNA]</scope>
    <source>
        <strain evidence="13">SYSU2018</strain>
    </source>
</reference>
<dbReference type="Gene3D" id="1.10.3380.30">
    <property type="match status" value="1"/>
</dbReference>